<comment type="caution">
    <text evidence="1">The sequence shown here is derived from an EMBL/GenBank/DDBJ whole genome shotgun (WGS) entry which is preliminary data.</text>
</comment>
<reference evidence="1 2" key="1">
    <citation type="submission" date="2009-01" db="EMBL/GenBank/DDBJ databases">
        <authorList>
            <person name="Fulton L."/>
            <person name="Clifton S."/>
            <person name="Fulton B."/>
            <person name="Xu J."/>
            <person name="Minx P."/>
            <person name="Pepin K.H."/>
            <person name="Johnson M."/>
            <person name="Bhonagiri V."/>
            <person name="Nash W.E."/>
            <person name="Mardis E.R."/>
            <person name="Wilson R.K."/>
        </authorList>
    </citation>
    <scope>NUCLEOTIDE SEQUENCE [LARGE SCALE GENOMIC DNA]</scope>
    <source>
        <strain evidence="1 2">DSM 15981</strain>
    </source>
</reference>
<organism evidence="1 2">
    <name type="scientific">[Clostridium] asparagiforme DSM 15981</name>
    <dbReference type="NCBI Taxonomy" id="518636"/>
    <lineage>
        <taxon>Bacteria</taxon>
        <taxon>Bacillati</taxon>
        <taxon>Bacillota</taxon>
        <taxon>Clostridia</taxon>
        <taxon>Lachnospirales</taxon>
        <taxon>Lachnospiraceae</taxon>
        <taxon>Enterocloster</taxon>
    </lineage>
</organism>
<reference evidence="1 2" key="2">
    <citation type="submission" date="2009-02" db="EMBL/GenBank/DDBJ databases">
        <title>Draft genome sequence of Clostridium asparagiforme (DSM 15981).</title>
        <authorList>
            <person name="Sudarsanam P."/>
            <person name="Ley R."/>
            <person name="Guruge J."/>
            <person name="Turnbaugh P.J."/>
            <person name="Mahowald M."/>
            <person name="Liep D."/>
            <person name="Gordon J."/>
        </authorList>
    </citation>
    <scope>NUCLEOTIDE SEQUENCE [LARGE SCALE GENOMIC DNA]</scope>
    <source>
        <strain evidence="1 2">DSM 15981</strain>
    </source>
</reference>
<dbReference type="EMBL" id="ACCJ01000325">
    <property type="protein sequence ID" value="EEG53876.1"/>
    <property type="molecule type" value="Genomic_DNA"/>
</dbReference>
<evidence type="ECO:0000313" key="1">
    <source>
        <dbReference type="EMBL" id="EEG53876.1"/>
    </source>
</evidence>
<accession>C0D465</accession>
<dbReference type="HOGENOM" id="CLU_3249306_0_0_9"/>
<gene>
    <name evidence="1" type="ORF">CLOSTASPAR_04059</name>
</gene>
<protein>
    <submittedName>
        <fullName evidence="1">Uncharacterized protein</fullName>
    </submittedName>
</protein>
<evidence type="ECO:0000313" key="2">
    <source>
        <dbReference type="Proteomes" id="UP000004756"/>
    </source>
</evidence>
<keyword evidence="2" id="KW-1185">Reference proteome</keyword>
<dbReference type="AlphaFoldDB" id="C0D465"/>
<sequence length="42" mass="4485">MTCLGSCGEEAEDEKRTWAVGWKGNFAGGYGTCGRVIDNLCV</sequence>
<proteinExistence type="predicted"/>
<dbReference type="Proteomes" id="UP000004756">
    <property type="component" value="Unassembled WGS sequence"/>
</dbReference>
<name>C0D465_9FIRM</name>